<dbReference type="GO" id="GO:0030288">
    <property type="term" value="C:outer membrane-bounded periplasmic space"/>
    <property type="evidence" value="ECO:0007669"/>
    <property type="project" value="TreeGrafter"/>
</dbReference>
<evidence type="ECO:0000256" key="5">
    <source>
        <dbReference type="ARBA" id="ARBA00022670"/>
    </source>
</evidence>
<sequence>MSEPWLQEAEAEDDAPRRRSAWFWVRIGLAAGVLVFLAAFAWLFFTAPLSAALEPRKDNALVILTAEGRPIARQGSYQEAPVVASKLPAHVRQAFMAIEDRRFYDHLGVDPLGLARALFTNVKAGDVRQGGSTITQQLAKNSFLTMDRSYKRKVQEVLIAFWLESWLSKDEIFSRYLSSVYFGDGAYGLAAAARTFFDTTPERLTVGQAAMLAGLVKAPSRLDPSRNIEGATARARVVVAAMVDAGFLTPAQAATVRYPRYTPGREELPGGSYFADWVLPQARAANEEQFGEVKVTSTLDSVLQKYAEDAVERILKGDGSWQGASEAALVAMRMNGEVVALVGGRDYARNQYNRATQAKRQPGSSFKLFVYLAALERGFTLDSQVDDSPTIMIGDWAPKNDEEKYRGLINLRTAFAASSNIAAIRLQQAVGSEAVIAEARKLGVKSYLNPWPSLALGTSPMTLMELTSAYAAVASGRYPVVATGLAGQRAVDNRPLPAWPARESMLQLLETVIRNGTGSTAKLPIRAYGKTGTTQNHRDALFVGFAGDLVVGVWVGNDDNQPMKGVSGRGLPALIWRDFMRAALVKTGAMAQGVRVEAPPIADEAALDAAGDAALQAMEDMAVPEAPVVPDLSEPEPPQ</sequence>
<evidence type="ECO:0000256" key="8">
    <source>
        <dbReference type="ARBA" id="ARBA00022801"/>
    </source>
</evidence>
<evidence type="ECO:0000313" key="18">
    <source>
        <dbReference type="EMBL" id="QMW22295.1"/>
    </source>
</evidence>
<dbReference type="InterPro" id="IPR023346">
    <property type="entry name" value="Lysozyme-like_dom_sf"/>
</dbReference>
<dbReference type="InterPro" id="IPR050396">
    <property type="entry name" value="Glycosyltr_51/Transpeptidase"/>
</dbReference>
<dbReference type="UniPathway" id="UPA00219"/>
<organism evidence="18 19">
    <name type="scientific">Sandaracinobacteroides saxicola</name>
    <dbReference type="NCBI Taxonomy" id="2759707"/>
    <lineage>
        <taxon>Bacteria</taxon>
        <taxon>Pseudomonadati</taxon>
        <taxon>Pseudomonadota</taxon>
        <taxon>Alphaproteobacteria</taxon>
        <taxon>Sphingomonadales</taxon>
        <taxon>Sphingosinicellaceae</taxon>
        <taxon>Sandaracinobacteroides</taxon>
    </lineage>
</organism>
<keyword evidence="15" id="KW-0472">Membrane</keyword>
<dbReference type="InterPro" id="IPR036950">
    <property type="entry name" value="PBP_transglycosylase"/>
</dbReference>
<feature type="domain" description="Penicillin-binding protein transpeptidase" evidence="16">
    <location>
        <begin position="329"/>
        <end position="546"/>
    </location>
</feature>
<keyword evidence="19" id="KW-1185">Reference proteome</keyword>
<keyword evidence="8" id="KW-0378">Hydrolase</keyword>
<keyword evidence="10" id="KW-0573">Peptidoglycan synthesis</keyword>
<dbReference type="Proteomes" id="UP000515292">
    <property type="component" value="Chromosome"/>
</dbReference>
<dbReference type="AlphaFoldDB" id="A0A7G5IG03"/>
<evidence type="ECO:0000256" key="14">
    <source>
        <dbReference type="ARBA" id="ARBA00049902"/>
    </source>
</evidence>
<protein>
    <submittedName>
        <fullName evidence="18">Transglycosylase domain-containing protein</fullName>
    </submittedName>
</protein>
<keyword evidence="11" id="KW-0511">Multifunctional enzyme</keyword>
<dbReference type="GO" id="GO:0009252">
    <property type="term" value="P:peptidoglycan biosynthetic process"/>
    <property type="evidence" value="ECO:0007669"/>
    <property type="project" value="UniProtKB-UniPathway"/>
</dbReference>
<evidence type="ECO:0000256" key="13">
    <source>
        <dbReference type="ARBA" id="ARBA00034000"/>
    </source>
</evidence>
<dbReference type="PANTHER" id="PTHR32282:SF33">
    <property type="entry name" value="PEPTIDOGLYCAN GLYCOSYLTRANSFERASE"/>
    <property type="match status" value="1"/>
</dbReference>
<dbReference type="GO" id="GO:0008360">
    <property type="term" value="P:regulation of cell shape"/>
    <property type="evidence" value="ECO:0007669"/>
    <property type="project" value="UniProtKB-KW"/>
</dbReference>
<comment type="pathway">
    <text evidence="1">Cell wall biogenesis; peptidoglycan biosynthesis.</text>
</comment>
<dbReference type="Gene3D" id="1.10.3810.10">
    <property type="entry name" value="Biosynthetic peptidoglycan transglycosylase-like"/>
    <property type="match status" value="1"/>
</dbReference>
<evidence type="ECO:0000256" key="12">
    <source>
        <dbReference type="ARBA" id="ARBA00023316"/>
    </source>
</evidence>
<dbReference type="GO" id="GO:0006508">
    <property type="term" value="P:proteolysis"/>
    <property type="evidence" value="ECO:0007669"/>
    <property type="project" value="UniProtKB-KW"/>
</dbReference>
<dbReference type="KEGG" id="sand:H3309_13160"/>
<dbReference type="Pfam" id="PF00912">
    <property type="entry name" value="Transgly"/>
    <property type="match status" value="1"/>
</dbReference>
<keyword evidence="4" id="KW-0121">Carboxypeptidase</keyword>
<dbReference type="SUPFAM" id="SSF53955">
    <property type="entry name" value="Lysozyme-like"/>
    <property type="match status" value="1"/>
</dbReference>
<gene>
    <name evidence="18" type="ORF">H3309_13160</name>
</gene>
<evidence type="ECO:0000256" key="4">
    <source>
        <dbReference type="ARBA" id="ARBA00022645"/>
    </source>
</evidence>
<dbReference type="InterPro" id="IPR012338">
    <property type="entry name" value="Beta-lactam/transpept-like"/>
</dbReference>
<dbReference type="EMBL" id="CP059851">
    <property type="protein sequence ID" value="QMW22295.1"/>
    <property type="molecule type" value="Genomic_DNA"/>
</dbReference>
<dbReference type="GO" id="GO:0009002">
    <property type="term" value="F:serine-type D-Ala-D-Ala carboxypeptidase activity"/>
    <property type="evidence" value="ECO:0007669"/>
    <property type="project" value="UniProtKB-EC"/>
</dbReference>
<dbReference type="InterPro" id="IPR001460">
    <property type="entry name" value="PCN-bd_Tpept"/>
</dbReference>
<comment type="similarity">
    <text evidence="3">In the N-terminal section; belongs to the glycosyltransferase 51 family.</text>
</comment>
<reference evidence="18 19" key="1">
    <citation type="submission" date="2020-07" db="EMBL/GenBank/DDBJ databases">
        <title>Complete genome sequence for Sandaracinobacter sp. M6.</title>
        <authorList>
            <person name="Tang Y."/>
            <person name="Liu Q."/>
            <person name="Guo Z."/>
            <person name="Lei P."/>
            <person name="Huang B."/>
        </authorList>
    </citation>
    <scope>NUCLEOTIDE SEQUENCE [LARGE SCALE GENOMIC DNA]</scope>
    <source>
        <strain evidence="18 19">M6</strain>
    </source>
</reference>
<evidence type="ECO:0000256" key="3">
    <source>
        <dbReference type="ARBA" id="ARBA00007739"/>
    </source>
</evidence>
<evidence type="ECO:0000256" key="1">
    <source>
        <dbReference type="ARBA" id="ARBA00004752"/>
    </source>
</evidence>
<keyword evidence="12" id="KW-0961">Cell wall biogenesis/degradation</keyword>
<evidence type="ECO:0000256" key="6">
    <source>
        <dbReference type="ARBA" id="ARBA00022676"/>
    </source>
</evidence>
<keyword evidence="15" id="KW-0812">Transmembrane</keyword>
<dbReference type="GO" id="GO:0008955">
    <property type="term" value="F:peptidoglycan glycosyltransferase activity"/>
    <property type="evidence" value="ECO:0007669"/>
    <property type="project" value="UniProtKB-EC"/>
</dbReference>
<evidence type="ECO:0000256" key="10">
    <source>
        <dbReference type="ARBA" id="ARBA00022984"/>
    </source>
</evidence>
<feature type="domain" description="Glycosyl transferase family 51" evidence="17">
    <location>
        <begin position="69"/>
        <end position="242"/>
    </location>
</feature>
<evidence type="ECO:0000256" key="15">
    <source>
        <dbReference type="SAM" id="Phobius"/>
    </source>
</evidence>
<keyword evidence="9" id="KW-0133">Cell shape</keyword>
<dbReference type="RefSeq" id="WP_182295140.1">
    <property type="nucleotide sequence ID" value="NZ_CP059851.1"/>
</dbReference>
<evidence type="ECO:0000256" key="9">
    <source>
        <dbReference type="ARBA" id="ARBA00022960"/>
    </source>
</evidence>
<comment type="similarity">
    <text evidence="2">In the C-terminal section; belongs to the transpeptidase family.</text>
</comment>
<evidence type="ECO:0000256" key="7">
    <source>
        <dbReference type="ARBA" id="ARBA00022679"/>
    </source>
</evidence>
<keyword evidence="15" id="KW-1133">Transmembrane helix</keyword>
<keyword evidence="6" id="KW-0328">Glycosyltransferase</keyword>
<feature type="transmembrane region" description="Helical" evidence="15">
    <location>
        <begin position="21"/>
        <end position="45"/>
    </location>
</feature>
<keyword evidence="7" id="KW-0808">Transferase</keyword>
<dbReference type="SUPFAM" id="SSF56601">
    <property type="entry name" value="beta-lactamase/transpeptidase-like"/>
    <property type="match status" value="1"/>
</dbReference>
<dbReference type="Pfam" id="PF00905">
    <property type="entry name" value="Transpeptidase"/>
    <property type="match status" value="1"/>
</dbReference>
<accession>A0A7G5IG03</accession>
<dbReference type="GO" id="GO:0071555">
    <property type="term" value="P:cell wall organization"/>
    <property type="evidence" value="ECO:0007669"/>
    <property type="project" value="UniProtKB-KW"/>
</dbReference>
<evidence type="ECO:0000256" key="11">
    <source>
        <dbReference type="ARBA" id="ARBA00023268"/>
    </source>
</evidence>
<dbReference type="Gene3D" id="3.40.710.10">
    <property type="entry name" value="DD-peptidase/beta-lactamase superfamily"/>
    <property type="match status" value="1"/>
</dbReference>
<dbReference type="FunFam" id="1.10.3810.10:FF:000001">
    <property type="entry name" value="Penicillin-binding protein 1A"/>
    <property type="match status" value="1"/>
</dbReference>
<proteinExistence type="inferred from homology"/>
<keyword evidence="5" id="KW-0645">Protease</keyword>
<dbReference type="GO" id="GO:0008658">
    <property type="term" value="F:penicillin binding"/>
    <property type="evidence" value="ECO:0007669"/>
    <property type="project" value="InterPro"/>
</dbReference>
<evidence type="ECO:0000313" key="19">
    <source>
        <dbReference type="Proteomes" id="UP000515292"/>
    </source>
</evidence>
<evidence type="ECO:0000259" key="17">
    <source>
        <dbReference type="Pfam" id="PF00912"/>
    </source>
</evidence>
<dbReference type="InterPro" id="IPR001264">
    <property type="entry name" value="Glyco_trans_51"/>
</dbReference>
<dbReference type="PANTHER" id="PTHR32282">
    <property type="entry name" value="BINDING PROTEIN TRANSPEPTIDASE, PUTATIVE-RELATED"/>
    <property type="match status" value="1"/>
</dbReference>
<comment type="catalytic activity">
    <reaction evidence="13">
        <text>Preferential cleavage: (Ac)2-L-Lys-D-Ala-|-D-Ala. Also transpeptidation of peptidyl-alanyl moieties that are N-acyl substituents of D-alanine.</text>
        <dbReference type="EC" id="3.4.16.4"/>
    </reaction>
</comment>
<evidence type="ECO:0000256" key="2">
    <source>
        <dbReference type="ARBA" id="ARBA00007090"/>
    </source>
</evidence>
<evidence type="ECO:0000259" key="16">
    <source>
        <dbReference type="Pfam" id="PF00905"/>
    </source>
</evidence>
<comment type="catalytic activity">
    <reaction evidence="14">
        <text>[GlcNAc-(1-&gt;4)-Mur2Ac(oyl-L-Ala-gamma-D-Glu-L-Lys-D-Ala-D-Ala)](n)-di-trans,octa-cis-undecaprenyl diphosphate + beta-D-GlcNAc-(1-&gt;4)-Mur2Ac(oyl-L-Ala-gamma-D-Glu-L-Lys-D-Ala-D-Ala)-di-trans,octa-cis-undecaprenyl diphosphate = [GlcNAc-(1-&gt;4)-Mur2Ac(oyl-L-Ala-gamma-D-Glu-L-Lys-D-Ala-D-Ala)](n+1)-di-trans,octa-cis-undecaprenyl diphosphate + di-trans,octa-cis-undecaprenyl diphosphate + H(+)</text>
        <dbReference type="Rhea" id="RHEA:23708"/>
        <dbReference type="Rhea" id="RHEA-COMP:9602"/>
        <dbReference type="Rhea" id="RHEA-COMP:9603"/>
        <dbReference type="ChEBI" id="CHEBI:15378"/>
        <dbReference type="ChEBI" id="CHEBI:58405"/>
        <dbReference type="ChEBI" id="CHEBI:60033"/>
        <dbReference type="ChEBI" id="CHEBI:78435"/>
        <dbReference type="EC" id="2.4.99.28"/>
    </reaction>
</comment>
<name>A0A7G5IG03_9SPHN</name>